<name>A0AAD8X673_LOLMU</name>
<keyword evidence="5" id="KW-1185">Reference proteome</keyword>
<dbReference type="Gene3D" id="3.80.10.10">
    <property type="entry name" value="Ribonuclease Inhibitor"/>
    <property type="match status" value="1"/>
</dbReference>
<dbReference type="InterPro" id="IPR055357">
    <property type="entry name" value="LRR_At1g61320_AtMIF1"/>
</dbReference>
<accession>A0AAD8X673</accession>
<evidence type="ECO:0008006" key="6">
    <source>
        <dbReference type="Google" id="ProtNLM"/>
    </source>
</evidence>
<dbReference type="InterPro" id="IPR053772">
    <property type="entry name" value="At1g61320/At1g61330-like"/>
</dbReference>
<dbReference type="Proteomes" id="UP001231189">
    <property type="component" value="Unassembled WGS sequence"/>
</dbReference>
<proteinExistence type="predicted"/>
<dbReference type="SUPFAM" id="SSF81383">
    <property type="entry name" value="F-box domain"/>
    <property type="match status" value="1"/>
</dbReference>
<comment type="caution">
    <text evidence="4">The sequence shown here is derived from an EMBL/GenBank/DDBJ whole genome shotgun (WGS) entry which is preliminary data.</text>
</comment>
<dbReference type="SUPFAM" id="SSF52058">
    <property type="entry name" value="L domain-like"/>
    <property type="match status" value="1"/>
</dbReference>
<evidence type="ECO:0000256" key="1">
    <source>
        <dbReference type="SAM" id="MobiDB-lite"/>
    </source>
</evidence>
<evidence type="ECO:0000313" key="5">
    <source>
        <dbReference type="Proteomes" id="UP001231189"/>
    </source>
</evidence>
<reference evidence="4" key="1">
    <citation type="submission" date="2023-07" db="EMBL/GenBank/DDBJ databases">
        <title>A chromosome-level genome assembly of Lolium multiflorum.</title>
        <authorList>
            <person name="Chen Y."/>
            <person name="Copetti D."/>
            <person name="Kolliker R."/>
            <person name="Studer B."/>
        </authorList>
    </citation>
    <scope>NUCLEOTIDE SEQUENCE</scope>
    <source>
        <strain evidence="4">02402/16</strain>
        <tissue evidence="4">Leaf</tissue>
    </source>
</reference>
<evidence type="ECO:0000259" key="3">
    <source>
        <dbReference type="Pfam" id="PF23622"/>
    </source>
</evidence>
<feature type="region of interest" description="Disordered" evidence="1">
    <location>
        <begin position="1"/>
        <end position="59"/>
    </location>
</feature>
<gene>
    <name evidence="4" type="ORF">QYE76_015190</name>
</gene>
<dbReference type="InterPro" id="IPR036047">
    <property type="entry name" value="F-box-like_dom_sf"/>
</dbReference>
<dbReference type="Pfam" id="PF23622">
    <property type="entry name" value="LRR_At1g61320_AtMIF1"/>
    <property type="match status" value="1"/>
</dbReference>
<dbReference type="EMBL" id="JAUUTY010000001">
    <property type="protein sequence ID" value="KAK1698493.1"/>
    <property type="molecule type" value="Genomic_DNA"/>
</dbReference>
<protein>
    <recommendedName>
        <fullName evidence="6">F-box domain-containing protein</fullName>
    </recommendedName>
</protein>
<dbReference type="InterPro" id="IPR001810">
    <property type="entry name" value="F-box_dom"/>
</dbReference>
<organism evidence="4 5">
    <name type="scientific">Lolium multiflorum</name>
    <name type="common">Italian ryegrass</name>
    <name type="synonym">Lolium perenne subsp. multiflorum</name>
    <dbReference type="NCBI Taxonomy" id="4521"/>
    <lineage>
        <taxon>Eukaryota</taxon>
        <taxon>Viridiplantae</taxon>
        <taxon>Streptophyta</taxon>
        <taxon>Embryophyta</taxon>
        <taxon>Tracheophyta</taxon>
        <taxon>Spermatophyta</taxon>
        <taxon>Magnoliopsida</taxon>
        <taxon>Liliopsida</taxon>
        <taxon>Poales</taxon>
        <taxon>Poaceae</taxon>
        <taxon>BOP clade</taxon>
        <taxon>Pooideae</taxon>
        <taxon>Poodae</taxon>
        <taxon>Poeae</taxon>
        <taxon>Poeae Chloroplast Group 2 (Poeae type)</taxon>
        <taxon>Loliodinae</taxon>
        <taxon>Loliinae</taxon>
        <taxon>Lolium</taxon>
    </lineage>
</organism>
<feature type="domain" description="At1g61320/AtMIF1 LRR" evidence="3">
    <location>
        <begin position="126"/>
        <end position="510"/>
    </location>
</feature>
<dbReference type="PANTHER" id="PTHR34145">
    <property type="entry name" value="OS02G0105600 PROTEIN"/>
    <property type="match status" value="1"/>
</dbReference>
<dbReference type="AlphaFoldDB" id="A0AAD8X673"/>
<dbReference type="Pfam" id="PF00646">
    <property type="entry name" value="F-box"/>
    <property type="match status" value="1"/>
</dbReference>
<evidence type="ECO:0000313" key="4">
    <source>
        <dbReference type="EMBL" id="KAK1698493.1"/>
    </source>
</evidence>
<evidence type="ECO:0000259" key="2">
    <source>
        <dbReference type="Pfam" id="PF00646"/>
    </source>
</evidence>
<feature type="domain" description="F-box" evidence="2">
    <location>
        <begin position="62"/>
        <end position="99"/>
    </location>
</feature>
<dbReference type="InterPro" id="IPR032675">
    <property type="entry name" value="LRR_dom_sf"/>
</dbReference>
<sequence length="519" mass="58617">MGMLPLTRLMSTQSQRRRRRQIRARGCASDRCSSSVAKRKREVGRDDDVSPGAKRSRYSGPHLPEDILCHIHSLMPLRDAARTACVSRAFSQSWRYHPNLNFTNKSILGSDSNGSGMDFIRTTKHVLKKHSGTNVKTLTLELHDYKSGWRRRLDSWLLIALTPGIEEITLSFGFFAKATYKFPCWILSDRITNSVRCLKLQRCVFCPIVELGPFRSLAMLRFFQVRITGDTLGGLLSNSLALEWLELNSCHKLDFLKIPCQLQRLSYLRIYLCRRLYVIEINAPNLRVFHLEAEKVIELSFGVSVKLKLLYISSPDLASYIRLGLLSNVPDLESLNLRSFRQIASPLMLPVRFLHLKEFNLSLTGQGVSEAYDYFSLASLLDSCPSLRNIFLNVSHKCVGHQTMSEDPTHTRQMPGQQQHGNLKSVTILGFCYAKSLVELTCYIVENAAASLESLTLDIHGTHLVSVYGAILKPMYDGKLVEAPRTLLAIRTYIQRRIPSTVKLNVLEPCGPCSSSVGH</sequence>
<dbReference type="PANTHER" id="PTHR34145:SF28">
    <property type="entry name" value="F-BOX DOMAIN-CONTAINING PROTEIN"/>
    <property type="match status" value="1"/>
</dbReference>